<dbReference type="InterPro" id="IPR044992">
    <property type="entry name" value="ChyE-like"/>
</dbReference>
<dbReference type="PANTHER" id="PTHR42695">
    <property type="entry name" value="GLUTAMINE AMIDOTRANSFERASE YLR126C-RELATED"/>
    <property type="match status" value="1"/>
</dbReference>
<evidence type="ECO:0000313" key="2">
    <source>
        <dbReference type="EMBL" id="SDE59533.1"/>
    </source>
</evidence>
<dbReference type="FunFam" id="3.40.50.880:FF:000033">
    <property type="entry name" value="Glutamine amidotransferase class-I"/>
    <property type="match status" value="1"/>
</dbReference>
<dbReference type="GO" id="GO:0016740">
    <property type="term" value="F:transferase activity"/>
    <property type="evidence" value="ECO:0007669"/>
    <property type="project" value="UniProtKB-KW"/>
</dbReference>
<dbReference type="PROSITE" id="PS51273">
    <property type="entry name" value="GATASE_TYPE_1"/>
    <property type="match status" value="1"/>
</dbReference>
<evidence type="ECO:0000313" key="3">
    <source>
        <dbReference type="Proteomes" id="UP000198972"/>
    </source>
</evidence>
<dbReference type="InterPro" id="IPR017926">
    <property type="entry name" value="GATASE"/>
</dbReference>
<reference evidence="2 3" key="1">
    <citation type="submission" date="2016-10" db="EMBL/GenBank/DDBJ databases">
        <authorList>
            <person name="de Groot N.N."/>
        </authorList>
    </citation>
    <scope>NUCLEOTIDE SEQUENCE [LARGE SCALE GENOMIC DNA]</scope>
    <source>
        <strain evidence="2 3">DSM 28129</strain>
    </source>
</reference>
<dbReference type="Proteomes" id="UP000198972">
    <property type="component" value="Unassembled WGS sequence"/>
</dbReference>
<dbReference type="Pfam" id="PF00117">
    <property type="entry name" value="GATase"/>
    <property type="match status" value="1"/>
</dbReference>
<dbReference type="InterPro" id="IPR029062">
    <property type="entry name" value="Class_I_gatase-like"/>
</dbReference>
<feature type="domain" description="Glutamine amidotransferase" evidence="1">
    <location>
        <begin position="38"/>
        <end position="182"/>
    </location>
</feature>
<accession>A0A1G7E7B0</accession>
<dbReference type="STRING" id="670482.SAMN04488542_10178"/>
<keyword evidence="3" id="KW-1185">Reference proteome</keyword>
<evidence type="ECO:0000259" key="1">
    <source>
        <dbReference type="Pfam" id="PF00117"/>
    </source>
</evidence>
<dbReference type="OrthoDB" id="9807137at2"/>
<dbReference type="RefSeq" id="WP_091225778.1">
    <property type="nucleotide sequence ID" value="NZ_FNBG01000001.1"/>
</dbReference>
<gene>
    <name evidence="2" type="ORF">SAMN04488542_10178</name>
</gene>
<dbReference type="EMBL" id="FNBG01000001">
    <property type="protein sequence ID" value="SDE59533.1"/>
    <property type="molecule type" value="Genomic_DNA"/>
</dbReference>
<dbReference type="GO" id="GO:0005829">
    <property type="term" value="C:cytosol"/>
    <property type="evidence" value="ECO:0007669"/>
    <property type="project" value="TreeGrafter"/>
</dbReference>
<proteinExistence type="predicted"/>
<name>A0A1G7E7B0_9BACL</name>
<dbReference type="AlphaFoldDB" id="A0A1G7E7B0"/>
<protein>
    <submittedName>
        <fullName evidence="2">GMP synthase-Glutamine amidotransferase</fullName>
    </submittedName>
</protein>
<dbReference type="Gene3D" id="3.40.50.880">
    <property type="match status" value="1"/>
</dbReference>
<dbReference type="PANTHER" id="PTHR42695:SF5">
    <property type="entry name" value="GLUTAMINE AMIDOTRANSFERASE YLR126C-RELATED"/>
    <property type="match status" value="1"/>
</dbReference>
<organism evidence="2 3">
    <name type="scientific">Fontibacillus panacisegetis</name>
    <dbReference type="NCBI Taxonomy" id="670482"/>
    <lineage>
        <taxon>Bacteria</taxon>
        <taxon>Bacillati</taxon>
        <taxon>Bacillota</taxon>
        <taxon>Bacilli</taxon>
        <taxon>Bacillales</taxon>
        <taxon>Paenibacillaceae</taxon>
        <taxon>Fontibacillus</taxon>
    </lineage>
</organism>
<sequence length="238" mass="27686">MRLHYLQHIELEHPGHILSWAEENGHVITHTRFYNQESLPSLNSIDWLVVMGGPMNIYEEDRYPWLKEEKMFIGEAISSGKIVIGFCLGAQLIADCLGGKVTRAQQPEIGWFPIRWNSLASEHPLFSFFPRSSVVFQWHYDTFSVLPAEVKVLAESECCHHQAFMYHEHVFGFQFHLENTPELVQGYIKAGAAEMTPAAYVQSPQEVLEHPEYIEMNNFWITKFLTRLQMQERRYIVG</sequence>
<dbReference type="SUPFAM" id="SSF52317">
    <property type="entry name" value="Class I glutamine amidotransferase-like"/>
    <property type="match status" value="1"/>
</dbReference>
<keyword evidence="2" id="KW-0808">Transferase</keyword>
<keyword evidence="2" id="KW-0315">Glutamine amidotransferase</keyword>
<dbReference type="CDD" id="cd01741">
    <property type="entry name" value="GATase1_1"/>
    <property type="match status" value="1"/>
</dbReference>